<dbReference type="InterPro" id="IPR036388">
    <property type="entry name" value="WH-like_DNA-bd_sf"/>
</dbReference>
<evidence type="ECO:0000256" key="2">
    <source>
        <dbReference type="ARBA" id="ARBA00023125"/>
    </source>
</evidence>
<evidence type="ECO:0000259" key="4">
    <source>
        <dbReference type="PROSITE" id="PS50949"/>
    </source>
</evidence>
<dbReference type="Pfam" id="PF07729">
    <property type="entry name" value="FCD"/>
    <property type="match status" value="1"/>
</dbReference>
<dbReference type="AlphaFoldDB" id="A0A6J6H5Q9"/>
<keyword evidence="3" id="KW-0804">Transcription</keyword>
<evidence type="ECO:0000256" key="3">
    <source>
        <dbReference type="ARBA" id="ARBA00023163"/>
    </source>
</evidence>
<dbReference type="SUPFAM" id="SSF46785">
    <property type="entry name" value="Winged helix' DNA-binding domain"/>
    <property type="match status" value="1"/>
</dbReference>
<dbReference type="GO" id="GO:0003700">
    <property type="term" value="F:DNA-binding transcription factor activity"/>
    <property type="evidence" value="ECO:0007669"/>
    <property type="project" value="InterPro"/>
</dbReference>
<dbReference type="PROSITE" id="PS50949">
    <property type="entry name" value="HTH_GNTR"/>
    <property type="match status" value="1"/>
</dbReference>
<dbReference type="InterPro" id="IPR008920">
    <property type="entry name" value="TF_FadR/GntR_C"/>
</dbReference>
<accession>A0A6J6H5Q9</accession>
<evidence type="ECO:0000313" key="5">
    <source>
        <dbReference type="EMBL" id="CAB4608891.1"/>
    </source>
</evidence>
<dbReference type="Gene3D" id="1.10.10.10">
    <property type="entry name" value="Winged helix-like DNA-binding domain superfamily/Winged helix DNA-binding domain"/>
    <property type="match status" value="1"/>
</dbReference>
<organism evidence="5">
    <name type="scientific">freshwater metagenome</name>
    <dbReference type="NCBI Taxonomy" id="449393"/>
    <lineage>
        <taxon>unclassified sequences</taxon>
        <taxon>metagenomes</taxon>
        <taxon>ecological metagenomes</taxon>
    </lineage>
</organism>
<keyword evidence="1" id="KW-0805">Transcription regulation</keyword>
<feature type="domain" description="HTH gntR-type" evidence="4">
    <location>
        <begin position="3"/>
        <end position="70"/>
    </location>
</feature>
<dbReference type="SUPFAM" id="SSF48008">
    <property type="entry name" value="GntR ligand-binding domain-like"/>
    <property type="match status" value="1"/>
</dbReference>
<name>A0A6J6H5Q9_9ZZZZ</name>
<dbReference type="Pfam" id="PF00392">
    <property type="entry name" value="GntR"/>
    <property type="match status" value="1"/>
</dbReference>
<dbReference type="GO" id="GO:0003677">
    <property type="term" value="F:DNA binding"/>
    <property type="evidence" value="ECO:0007669"/>
    <property type="project" value="UniProtKB-KW"/>
</dbReference>
<sequence>MAPSSPSRVAETLREEILNGTLAPGERIVQEDIAERFGASRQPVRDAFRLLEGDGLVTLKANSGAWVSKLSEQECDEAYLVRERLEPLLLSKSIPNLTDAQLSRLKELVLEIEKTQDIESFLRLDREFHLLSYAGANDGMLSEFVERIWNTTQHYRRAFAKLNHFANSEVTHMEHKLILDGILRKDSPQAEGALEGHIRRTRVTLAEHKELFNN</sequence>
<dbReference type="Gene3D" id="1.20.120.530">
    <property type="entry name" value="GntR ligand-binding domain-like"/>
    <property type="match status" value="1"/>
</dbReference>
<dbReference type="InterPro" id="IPR036390">
    <property type="entry name" value="WH_DNA-bd_sf"/>
</dbReference>
<dbReference type="CDD" id="cd07377">
    <property type="entry name" value="WHTH_GntR"/>
    <property type="match status" value="1"/>
</dbReference>
<dbReference type="SMART" id="SM00895">
    <property type="entry name" value="FCD"/>
    <property type="match status" value="1"/>
</dbReference>
<dbReference type="PANTHER" id="PTHR43537:SF24">
    <property type="entry name" value="GLUCONATE OPERON TRANSCRIPTIONAL REPRESSOR"/>
    <property type="match status" value="1"/>
</dbReference>
<reference evidence="5" key="1">
    <citation type="submission" date="2020-05" db="EMBL/GenBank/DDBJ databases">
        <authorList>
            <person name="Chiriac C."/>
            <person name="Salcher M."/>
            <person name="Ghai R."/>
            <person name="Kavagutti S V."/>
        </authorList>
    </citation>
    <scope>NUCLEOTIDE SEQUENCE</scope>
</reference>
<gene>
    <name evidence="5" type="ORF">UFOPK1857_00278</name>
</gene>
<dbReference type="InterPro" id="IPR011711">
    <property type="entry name" value="GntR_C"/>
</dbReference>
<dbReference type="SMART" id="SM00345">
    <property type="entry name" value="HTH_GNTR"/>
    <property type="match status" value="1"/>
</dbReference>
<dbReference type="InterPro" id="IPR000524">
    <property type="entry name" value="Tscrpt_reg_HTH_GntR"/>
</dbReference>
<keyword evidence="2" id="KW-0238">DNA-binding</keyword>
<evidence type="ECO:0000256" key="1">
    <source>
        <dbReference type="ARBA" id="ARBA00023015"/>
    </source>
</evidence>
<protein>
    <submittedName>
        <fullName evidence="5">Unannotated protein</fullName>
    </submittedName>
</protein>
<dbReference type="PANTHER" id="PTHR43537">
    <property type="entry name" value="TRANSCRIPTIONAL REGULATOR, GNTR FAMILY"/>
    <property type="match status" value="1"/>
</dbReference>
<proteinExistence type="predicted"/>
<dbReference type="EMBL" id="CAEZUU010000037">
    <property type="protein sequence ID" value="CAB4608891.1"/>
    <property type="molecule type" value="Genomic_DNA"/>
</dbReference>